<dbReference type="GO" id="GO:0008801">
    <property type="term" value="F:beta-phosphoglucomutase activity"/>
    <property type="evidence" value="ECO:0007669"/>
    <property type="project" value="UniProtKB-EC"/>
</dbReference>
<dbReference type="AlphaFoldDB" id="G0QZT6"/>
<organism evidence="2 3">
    <name type="scientific">Ichthyophthirius multifiliis</name>
    <name type="common">White spot disease agent</name>
    <name type="synonym">Ich</name>
    <dbReference type="NCBI Taxonomy" id="5932"/>
    <lineage>
        <taxon>Eukaryota</taxon>
        <taxon>Sar</taxon>
        <taxon>Alveolata</taxon>
        <taxon>Ciliophora</taxon>
        <taxon>Intramacronucleata</taxon>
        <taxon>Oligohymenophorea</taxon>
        <taxon>Hymenostomatida</taxon>
        <taxon>Ophryoglenina</taxon>
        <taxon>Ichthyophthirius</taxon>
    </lineage>
</organism>
<dbReference type="EC" id="5.4.2.6" evidence="2"/>
<dbReference type="GO" id="GO:0019888">
    <property type="term" value="F:protein phosphatase regulator activity"/>
    <property type="evidence" value="ECO:0007669"/>
    <property type="project" value="InterPro"/>
</dbReference>
<dbReference type="InParanoid" id="G0QZT6"/>
<dbReference type="EMBL" id="GL984168">
    <property type="protein sequence ID" value="EGR29274.1"/>
    <property type="molecule type" value="Genomic_DNA"/>
</dbReference>
<accession>G0QZT6</accession>
<sequence length="241" mass="28843">MDLQQEKLKLQLEQFHNLVEQEITQIQNGEKVTNHTPQTPEYQKLRNELEKVLIEISKTGEYQPFNWKHLRSHIIIVARDVLAQMNQQFPDMKQNLGESFEDELEVILQFISGFDSKPPFTLQRICELLLNPKQQYKSSKKILFALEKLVNVTPEEALLEIAIQHKIQLPILKWLLKQIYIILIIPKFLMKRNYQKYYKDKKGLQYYIGMELMILEKTQLQWISKELIQKLYFKNVKENLL</sequence>
<dbReference type="Pfam" id="PF09184">
    <property type="entry name" value="PPP4R2"/>
    <property type="match status" value="1"/>
</dbReference>
<evidence type="ECO:0000256" key="1">
    <source>
        <dbReference type="ARBA" id="ARBA00009207"/>
    </source>
</evidence>
<proteinExistence type="inferred from homology"/>
<gene>
    <name evidence="2" type="ORF">IMG5_159680</name>
</gene>
<dbReference type="GO" id="GO:0030289">
    <property type="term" value="C:protein phosphatase 4 complex"/>
    <property type="evidence" value="ECO:0007669"/>
    <property type="project" value="InterPro"/>
</dbReference>
<comment type="similarity">
    <text evidence="1">Belongs to the PPP4R2 family.</text>
</comment>
<dbReference type="Proteomes" id="UP000008983">
    <property type="component" value="Unassembled WGS sequence"/>
</dbReference>
<evidence type="ECO:0000313" key="2">
    <source>
        <dbReference type="EMBL" id="EGR29274.1"/>
    </source>
</evidence>
<dbReference type="OrthoDB" id="341898at2759"/>
<dbReference type="PANTHER" id="PTHR16487:SF0">
    <property type="entry name" value="PROTEIN PHOSPHATASE 4 REGULATORY SUBUNIT 2-RELATED"/>
    <property type="match status" value="1"/>
</dbReference>
<dbReference type="InterPro" id="IPR015267">
    <property type="entry name" value="PPP4R2"/>
</dbReference>
<dbReference type="eggNOG" id="ENOG502R2A1">
    <property type="taxonomic scope" value="Eukaryota"/>
</dbReference>
<dbReference type="GeneID" id="14905367"/>
<dbReference type="RefSeq" id="XP_004030510.1">
    <property type="nucleotide sequence ID" value="XM_004030462.1"/>
</dbReference>
<keyword evidence="3" id="KW-1185">Reference proteome</keyword>
<keyword evidence="2" id="KW-0413">Isomerase</keyword>
<name>G0QZT6_ICHMU</name>
<dbReference type="OMA" id="VITTRNM"/>
<protein>
    <submittedName>
        <fullName evidence="2">Serine threonine-protein phosphatase 4 regulatory subunit 2, putative</fullName>
        <ecNumber evidence="2">5.4.2.6</ecNumber>
    </submittedName>
</protein>
<evidence type="ECO:0000313" key="3">
    <source>
        <dbReference type="Proteomes" id="UP000008983"/>
    </source>
</evidence>
<dbReference type="STRING" id="857967.G0QZT6"/>
<reference evidence="2 3" key="1">
    <citation type="submission" date="2011-07" db="EMBL/GenBank/DDBJ databases">
        <authorList>
            <person name="Coyne R."/>
            <person name="Brami D."/>
            <person name="Johnson J."/>
            <person name="Hostetler J."/>
            <person name="Hannick L."/>
            <person name="Clark T."/>
            <person name="Cassidy-Hanley D."/>
            <person name="Inman J."/>
        </authorList>
    </citation>
    <scope>NUCLEOTIDE SEQUENCE [LARGE SCALE GENOMIC DNA]</scope>
    <source>
        <strain evidence="2 3">G5</strain>
    </source>
</reference>
<dbReference type="GO" id="GO:0005737">
    <property type="term" value="C:cytoplasm"/>
    <property type="evidence" value="ECO:0007669"/>
    <property type="project" value="TreeGrafter"/>
</dbReference>
<dbReference type="GO" id="GO:0005634">
    <property type="term" value="C:nucleus"/>
    <property type="evidence" value="ECO:0007669"/>
    <property type="project" value="TreeGrafter"/>
</dbReference>
<dbReference type="PANTHER" id="PTHR16487">
    <property type="entry name" value="PPP4R2-RELATED PROTEIN"/>
    <property type="match status" value="1"/>
</dbReference>